<evidence type="ECO:0000313" key="1">
    <source>
        <dbReference type="EMBL" id="OGM93845.1"/>
    </source>
</evidence>
<dbReference type="EMBL" id="MGIV01000019">
    <property type="protein sequence ID" value="OGM93845.1"/>
    <property type="molecule type" value="Genomic_DNA"/>
</dbReference>
<reference evidence="1 2" key="1">
    <citation type="journal article" date="2016" name="Nat. Commun.">
        <title>Thousands of microbial genomes shed light on interconnected biogeochemical processes in an aquifer system.</title>
        <authorList>
            <person name="Anantharaman K."/>
            <person name="Brown C.T."/>
            <person name="Hug L.A."/>
            <person name="Sharon I."/>
            <person name="Castelle C.J."/>
            <person name="Probst A.J."/>
            <person name="Thomas B.C."/>
            <person name="Singh A."/>
            <person name="Wilkins M.J."/>
            <person name="Karaoz U."/>
            <person name="Brodie E.L."/>
            <person name="Williams K.H."/>
            <person name="Hubbard S.S."/>
            <person name="Banfield J.F."/>
        </authorList>
    </citation>
    <scope>NUCLEOTIDE SEQUENCE [LARGE SCALE GENOMIC DNA]</scope>
</reference>
<dbReference type="SUPFAM" id="SSF54786">
    <property type="entry name" value="YcfA/nrd intein domain"/>
    <property type="match status" value="1"/>
</dbReference>
<evidence type="ECO:0000313" key="2">
    <source>
        <dbReference type="Proteomes" id="UP000179057"/>
    </source>
</evidence>
<dbReference type="Proteomes" id="UP000179057">
    <property type="component" value="Unassembled WGS sequence"/>
</dbReference>
<dbReference type="AlphaFoldDB" id="A0A1F8E1I1"/>
<name>A0A1F8E1I1_9BACT</name>
<proteinExistence type="predicted"/>
<gene>
    <name evidence="1" type="ORF">A2610_00295</name>
</gene>
<organism evidence="1 2">
    <name type="scientific">Candidatus Wolfebacteria bacterium RIFOXYD1_FULL_48_65</name>
    <dbReference type="NCBI Taxonomy" id="1802561"/>
    <lineage>
        <taxon>Bacteria</taxon>
        <taxon>Candidatus Wolfeibacteriota</taxon>
    </lineage>
</organism>
<sequence length="90" mass="10580">MSKLRNWSFRDLCKFLEAYGFVPGYINGSHHFYNGSINGSQRVVQAILSSKERQCQTNKTMNMAVRHTGIEKKYFEEWKKKGFVHAEIIY</sequence>
<evidence type="ECO:0008006" key="3">
    <source>
        <dbReference type="Google" id="ProtNLM"/>
    </source>
</evidence>
<comment type="caution">
    <text evidence="1">The sequence shown here is derived from an EMBL/GenBank/DDBJ whole genome shotgun (WGS) entry which is preliminary data.</text>
</comment>
<protein>
    <recommendedName>
        <fullName evidence="3">Type II toxin-antitoxin system HicA family toxin</fullName>
    </recommendedName>
</protein>
<accession>A0A1F8E1I1</accession>